<feature type="domain" description="WSC" evidence="8">
    <location>
        <begin position="208"/>
        <end position="304"/>
    </location>
</feature>
<organism evidence="9 10">
    <name type="scientific">Octopus sinensis</name>
    <name type="common">East Asian common octopus</name>
    <dbReference type="NCBI Taxonomy" id="2607531"/>
    <lineage>
        <taxon>Eukaryota</taxon>
        <taxon>Metazoa</taxon>
        <taxon>Spiralia</taxon>
        <taxon>Lophotrochozoa</taxon>
        <taxon>Mollusca</taxon>
        <taxon>Cephalopoda</taxon>
        <taxon>Coleoidea</taxon>
        <taxon>Octopodiformes</taxon>
        <taxon>Octopoda</taxon>
        <taxon>Incirrata</taxon>
        <taxon>Octopodidae</taxon>
        <taxon>Octopus</taxon>
    </lineage>
</organism>
<feature type="domain" description="WSC" evidence="8">
    <location>
        <begin position="105"/>
        <end position="199"/>
    </location>
</feature>
<comment type="subcellular location">
    <subcellularLocation>
        <location evidence="1">Membrane</location>
        <topology evidence="1">Single-pass membrane protein</topology>
    </subcellularLocation>
</comment>
<feature type="transmembrane region" description="Helical" evidence="7">
    <location>
        <begin position="12"/>
        <end position="34"/>
    </location>
</feature>
<evidence type="ECO:0000256" key="6">
    <source>
        <dbReference type="ARBA" id="ARBA00023180"/>
    </source>
</evidence>
<evidence type="ECO:0000259" key="8">
    <source>
        <dbReference type="PROSITE" id="PS51212"/>
    </source>
</evidence>
<keyword evidence="5 7" id="KW-0472">Membrane</keyword>
<protein>
    <submittedName>
        <fullName evidence="10">WSC domain-containing protein ARB_07867-like</fullName>
    </submittedName>
</protein>
<dbReference type="RefSeq" id="XP_036368671.1">
    <property type="nucleotide sequence ID" value="XM_036512778.1"/>
</dbReference>
<name>A0A7E6FLR7_9MOLL</name>
<dbReference type="PROSITE" id="PS51212">
    <property type="entry name" value="WSC"/>
    <property type="match status" value="3"/>
</dbReference>
<dbReference type="Proteomes" id="UP000515154">
    <property type="component" value="Linkage group LG24"/>
</dbReference>
<dbReference type="PANTHER" id="PTHR24269">
    <property type="entry name" value="KREMEN PROTEIN"/>
    <property type="match status" value="1"/>
</dbReference>
<evidence type="ECO:0000313" key="10">
    <source>
        <dbReference type="RefSeq" id="XP_036368671.1"/>
    </source>
</evidence>
<reference evidence="10" key="1">
    <citation type="submission" date="2025-08" db="UniProtKB">
        <authorList>
            <consortium name="RefSeq"/>
        </authorList>
    </citation>
    <scope>IDENTIFICATION</scope>
</reference>
<evidence type="ECO:0000256" key="4">
    <source>
        <dbReference type="ARBA" id="ARBA00022989"/>
    </source>
</evidence>
<evidence type="ECO:0000313" key="9">
    <source>
        <dbReference type="Proteomes" id="UP000515154"/>
    </source>
</evidence>
<dbReference type="Pfam" id="PF01822">
    <property type="entry name" value="WSC"/>
    <property type="match status" value="3"/>
</dbReference>
<keyword evidence="2 7" id="KW-0812">Transmembrane</keyword>
<keyword evidence="4 7" id="KW-1133">Transmembrane helix</keyword>
<dbReference type="InterPro" id="IPR002889">
    <property type="entry name" value="WSC_carb-bd"/>
</dbReference>
<dbReference type="GO" id="GO:0005886">
    <property type="term" value="C:plasma membrane"/>
    <property type="evidence" value="ECO:0007669"/>
    <property type="project" value="TreeGrafter"/>
</dbReference>
<evidence type="ECO:0000256" key="1">
    <source>
        <dbReference type="ARBA" id="ARBA00004167"/>
    </source>
</evidence>
<evidence type="ECO:0000256" key="5">
    <source>
        <dbReference type="ARBA" id="ARBA00023136"/>
    </source>
</evidence>
<evidence type="ECO:0000256" key="7">
    <source>
        <dbReference type="SAM" id="Phobius"/>
    </source>
</evidence>
<feature type="domain" description="WSC" evidence="8">
    <location>
        <begin position="313"/>
        <end position="419"/>
    </location>
</feature>
<dbReference type="SMART" id="SM00321">
    <property type="entry name" value="WSC"/>
    <property type="match status" value="2"/>
</dbReference>
<evidence type="ECO:0000256" key="3">
    <source>
        <dbReference type="ARBA" id="ARBA00022729"/>
    </source>
</evidence>
<keyword evidence="9" id="KW-1185">Reference proteome</keyword>
<keyword evidence="6" id="KW-0325">Glycoprotein</keyword>
<keyword evidence="3" id="KW-0732">Signal</keyword>
<dbReference type="KEGG" id="osn:118767729"/>
<proteinExistence type="predicted"/>
<dbReference type="InterPro" id="IPR051836">
    <property type="entry name" value="Kremen_rcpt"/>
</dbReference>
<gene>
    <name evidence="10" type="primary">LOC118767729</name>
</gene>
<accession>A0A7E6FLR7</accession>
<sequence length="432" mass="49216">MISINSSKNNNLFSREFITTQLIILLLISGDIFVPSHCTKKAEKAEKAEKTEKARKIEKAERADKTVKVEKTEKIAKTEKAEKAAKAEKHKARVKPNDESLNNNDGRIIGCFKITNSRRLKKTMNLQLVVLNKSQKSCMFRCRLYGLKYAVVYNGKVCFCGSNRPPTKKAIKNVDCSKICSPKKSKCRQKNTVRIYETMTPSSKSVEGNVYVGCFNQTTNSLNKFAELYIDMNFMTIQRCVYSCHSWFRRFAGLYLGTQCWCADKLLETDLSSHGASSNNCNIPCTNQAKTCGGPQYLQLHALIYSLNRETPLAAYLGCYPFNTQQRSDRKNIMQSYARRKLPQNKAEKMSISRCCYLCAVRRKPYAGVIKGNVCYCSATLRPNYKRHQRNDLACNRPCSENSKHYCGGNVAMQVYKLRMGGFDWDTFGFFI</sequence>
<dbReference type="PANTHER" id="PTHR24269:SF16">
    <property type="entry name" value="PROTEIN SLG1"/>
    <property type="match status" value="1"/>
</dbReference>
<evidence type="ECO:0000256" key="2">
    <source>
        <dbReference type="ARBA" id="ARBA00022692"/>
    </source>
</evidence>
<dbReference type="AlphaFoldDB" id="A0A7E6FLR7"/>